<dbReference type="SUPFAM" id="SSF55729">
    <property type="entry name" value="Acyl-CoA N-acyltransferases (Nat)"/>
    <property type="match status" value="1"/>
</dbReference>
<dbReference type="AlphaFoldDB" id="A0A1I4VR52"/>
<feature type="domain" description="N-acetyltransferase" evidence="1">
    <location>
        <begin position="10"/>
        <end position="167"/>
    </location>
</feature>
<dbReference type="PANTHER" id="PTHR43792:SF1">
    <property type="entry name" value="N-ACETYLTRANSFERASE DOMAIN-CONTAINING PROTEIN"/>
    <property type="match status" value="1"/>
</dbReference>
<dbReference type="Gene3D" id="3.40.630.30">
    <property type="match status" value="1"/>
</dbReference>
<reference evidence="3" key="1">
    <citation type="submission" date="2016-10" db="EMBL/GenBank/DDBJ databases">
        <authorList>
            <person name="Varghese N."/>
            <person name="Submissions S."/>
        </authorList>
    </citation>
    <scope>NUCLEOTIDE SEQUENCE [LARGE SCALE GENOMIC DNA]</scope>
    <source>
        <strain evidence="3">DSM 25575</strain>
    </source>
</reference>
<dbReference type="RefSeq" id="WP_090022709.1">
    <property type="nucleotide sequence ID" value="NZ_FOVD01000001.1"/>
</dbReference>
<dbReference type="GO" id="GO:0016747">
    <property type="term" value="F:acyltransferase activity, transferring groups other than amino-acyl groups"/>
    <property type="evidence" value="ECO:0007669"/>
    <property type="project" value="InterPro"/>
</dbReference>
<sequence>MTILHQDQNFTIRQFLPEEQNLFCDLFEDNEVAKYLPYRSPEQYAEMFNIALEDYTKGPFGRFGIFDTANHDFIGMCLVRNFADAAGQIEIGYTLGKKYWGKGIATEVSRALVKYSLLNTEGGDIVAVTDLYNIGSQKVLEKAGFSRIDNLKRPDGELAYYVIQRNSFNLRNLNLLRS</sequence>
<dbReference type="InterPro" id="IPR000182">
    <property type="entry name" value="GNAT_dom"/>
</dbReference>
<evidence type="ECO:0000313" key="2">
    <source>
        <dbReference type="EMBL" id="SFN03567.1"/>
    </source>
</evidence>
<dbReference type="PANTHER" id="PTHR43792">
    <property type="entry name" value="GNAT FAMILY, PUTATIVE (AFU_ORTHOLOGUE AFUA_3G00765)-RELATED-RELATED"/>
    <property type="match status" value="1"/>
</dbReference>
<name>A0A1I4VR52_CHROL</name>
<keyword evidence="2" id="KW-0808">Transferase</keyword>
<evidence type="ECO:0000259" key="1">
    <source>
        <dbReference type="PROSITE" id="PS51186"/>
    </source>
</evidence>
<gene>
    <name evidence="2" type="ORF">SAMN05421594_0533</name>
</gene>
<dbReference type="PROSITE" id="PS51186">
    <property type="entry name" value="GNAT"/>
    <property type="match status" value="1"/>
</dbReference>
<dbReference type="InterPro" id="IPR016181">
    <property type="entry name" value="Acyl_CoA_acyltransferase"/>
</dbReference>
<dbReference type="InterPro" id="IPR051531">
    <property type="entry name" value="N-acetyltransferase"/>
</dbReference>
<evidence type="ECO:0000313" key="3">
    <source>
        <dbReference type="Proteomes" id="UP000198769"/>
    </source>
</evidence>
<accession>A0A1I4VR52</accession>
<protein>
    <submittedName>
        <fullName evidence="2">Ribosomal-protein-alanine N-acetyltransferase</fullName>
    </submittedName>
</protein>
<dbReference type="Proteomes" id="UP000198769">
    <property type="component" value="Unassembled WGS sequence"/>
</dbReference>
<keyword evidence="3" id="KW-1185">Reference proteome</keyword>
<dbReference type="EMBL" id="FOVD01000001">
    <property type="protein sequence ID" value="SFN03567.1"/>
    <property type="molecule type" value="Genomic_DNA"/>
</dbReference>
<dbReference type="OrthoDB" id="9788916at2"/>
<dbReference type="Pfam" id="PF13302">
    <property type="entry name" value="Acetyltransf_3"/>
    <property type="match status" value="1"/>
</dbReference>
<proteinExistence type="predicted"/>
<organism evidence="2 3">
    <name type="scientific">Chryseobacterium oleae</name>
    <dbReference type="NCBI Taxonomy" id="491207"/>
    <lineage>
        <taxon>Bacteria</taxon>
        <taxon>Pseudomonadati</taxon>
        <taxon>Bacteroidota</taxon>
        <taxon>Flavobacteriia</taxon>
        <taxon>Flavobacteriales</taxon>
        <taxon>Weeksellaceae</taxon>
        <taxon>Chryseobacterium group</taxon>
        <taxon>Chryseobacterium</taxon>
    </lineage>
</organism>